<protein>
    <submittedName>
        <fullName evidence="1">Uncharacterized protein</fullName>
    </submittedName>
</protein>
<gene>
    <name evidence="1" type="ORF">sS8_3072</name>
</gene>
<name>A0A250KTN9_9GAMM</name>
<proteinExistence type="predicted"/>
<keyword evidence="2" id="KW-1185">Reference proteome</keyword>
<reference evidence="1 2" key="1">
    <citation type="submission" date="2016-12" db="EMBL/GenBank/DDBJ databases">
        <title>Genome sequencing of Methylocaldum marinum.</title>
        <authorList>
            <person name="Takeuchi M."/>
            <person name="Kamagata Y."/>
            <person name="Hiraoka S."/>
            <person name="Oshima K."/>
            <person name="Hattori M."/>
            <person name="Iwasaki W."/>
        </authorList>
    </citation>
    <scope>NUCLEOTIDE SEQUENCE [LARGE SCALE GENOMIC DNA]</scope>
    <source>
        <strain evidence="1 2">S8</strain>
    </source>
</reference>
<evidence type="ECO:0000313" key="1">
    <source>
        <dbReference type="EMBL" id="BBA35015.1"/>
    </source>
</evidence>
<dbReference type="EMBL" id="AP017928">
    <property type="protein sequence ID" value="BBA35015.1"/>
    <property type="molecule type" value="Genomic_DNA"/>
</dbReference>
<dbReference type="KEGG" id="mmai:sS8_3072"/>
<accession>A0A250KTN9</accession>
<sequence length="94" mass="10623">MLDQPPSIGEIVIVGRKRPDHVQVIRQDHPGVDMEWPFCPNLPYHSSKQVDVPDKQIVRVTFEQIDSEEIGAAGYAITPIVGHWNTCFKVTSEQ</sequence>
<organism evidence="1 2">
    <name type="scientific">Methylocaldum marinum</name>
    <dbReference type="NCBI Taxonomy" id="1432792"/>
    <lineage>
        <taxon>Bacteria</taxon>
        <taxon>Pseudomonadati</taxon>
        <taxon>Pseudomonadota</taxon>
        <taxon>Gammaproteobacteria</taxon>
        <taxon>Methylococcales</taxon>
        <taxon>Methylococcaceae</taxon>
        <taxon>Methylocaldum</taxon>
    </lineage>
</organism>
<dbReference type="Proteomes" id="UP000266313">
    <property type="component" value="Chromosome"/>
</dbReference>
<dbReference type="AlphaFoldDB" id="A0A250KTN9"/>
<evidence type="ECO:0000313" key="2">
    <source>
        <dbReference type="Proteomes" id="UP000266313"/>
    </source>
</evidence>